<dbReference type="Pfam" id="PF00324">
    <property type="entry name" value="AA_permease"/>
    <property type="match status" value="1"/>
</dbReference>
<name>A0A249DZ28_9ENTR</name>
<comment type="subcellular location">
    <subcellularLocation>
        <location evidence="1">Cell inner membrane</location>
        <topology evidence="1">Multi-pass membrane protein</topology>
    </subcellularLocation>
</comment>
<evidence type="ECO:0000313" key="8">
    <source>
        <dbReference type="Proteomes" id="UP000216438"/>
    </source>
</evidence>
<keyword evidence="5" id="KW-1133">Transmembrane helix</keyword>
<protein>
    <submittedName>
        <fullName evidence="7">Lysine transporter</fullName>
    </submittedName>
</protein>
<dbReference type="OrthoDB" id="5297508at2"/>
<dbReference type="PANTHER" id="PTHR43341">
    <property type="entry name" value="AMINO ACID PERMEASE"/>
    <property type="match status" value="1"/>
</dbReference>
<dbReference type="PROSITE" id="PS00218">
    <property type="entry name" value="AMINO_ACID_PERMEASE_1"/>
    <property type="match status" value="1"/>
</dbReference>
<evidence type="ECO:0000256" key="3">
    <source>
        <dbReference type="ARBA" id="ARBA00022692"/>
    </source>
</evidence>
<proteinExistence type="predicted"/>
<accession>A0A249DZ28</accession>
<reference evidence="7 8" key="2">
    <citation type="submission" date="2017-09" db="EMBL/GenBank/DDBJ databases">
        <title>The genome of whitefly Bemisia tabaci, a global crop pest, provides novel insights into virus transmission, host adaptation and insecticide resistance.</title>
        <authorList>
            <person name="Kaur N."/>
            <person name="Kliot A."/>
            <person name="Pinheiro P.V."/>
            <person name="Luan J."/>
            <person name="Zheng Y."/>
            <person name="Liu W."/>
            <person name="Sun H."/>
            <person name="Yang X."/>
            <person name="Xu Y."/>
            <person name="Luo Y."/>
            <person name="Kruse A."/>
            <person name="Fisher T.W."/>
            <person name="Nelson D.R."/>
            <person name="Elimelech M."/>
            <person name="MacCoss M."/>
            <person name="Johnson R."/>
            <person name="Cohen E."/>
            <person name="Hunter W.B."/>
            <person name="Brown J.K."/>
            <person name="Jander G."/>
            <person name="Cilia M."/>
            <person name="Douglas A.E."/>
            <person name="Ghanim M."/>
            <person name="Simmons A.M."/>
            <person name="Wintermantel W.M."/>
            <person name="Ling K.-S."/>
            <person name="Fei Z."/>
        </authorList>
    </citation>
    <scope>NUCLEOTIDE SEQUENCE [LARGE SCALE GENOMIC DNA]</scope>
    <source>
        <strain evidence="7 8">MEAM1</strain>
    </source>
</reference>
<evidence type="ECO:0000313" key="7">
    <source>
        <dbReference type="EMBL" id="ASX26788.1"/>
    </source>
</evidence>
<reference evidence="8" key="1">
    <citation type="submission" date="2016-06" db="EMBL/GenBank/DDBJ databases">
        <authorList>
            <person name="Chen W."/>
            <person name="Hasegawa D.K."/>
        </authorList>
    </citation>
    <scope>NUCLEOTIDE SEQUENCE [LARGE SCALE GENOMIC DNA]</scope>
    <source>
        <strain evidence="8">MEAM1</strain>
    </source>
</reference>
<sequence>MLEKNINKTVTHRPKKLQRALKSRHLAMIAVGGSIGTGLFVASGATISQAGPGGALLSYFLIGLMVYFLMTSLGELAAFMPVSGSFATYGAKYVEEGFGFALGWNYWYNWAVTIAVDLVASQLVMHYWFPDTPGWIWSALFLALIFMLNYLSVKGFAESEYWFSLIKVTTVVVFIILGLLMILGVLKGNKVTGWDNWTLGEAPFVGGFSAMIGVAMIVGFSFQGTELVGVAAGESQEPAKNIPCAIRKVFWRILLFYILAILIISLIIPYTDPHLLHNDVKDISVSPFTLVFQNAGLLSAAALMNAVILTAVLSAGNSGMYAATRMLFTLASEGKAPKIFARLSDNGVPRHALYATTLVSALCFFSSMFGNQTVYLWLLNTSGMTGFIAWLGIAISHYRFRKGYIFQNRSLNALPYQSSFFPWGPIFAFFVCLMITLGQNYEAFLADSIDWYSVTATYIGLPLFFSIWFGYKLLHGTKFVQYSEMQFPQWQDDQKI</sequence>
<evidence type="ECO:0000256" key="6">
    <source>
        <dbReference type="ARBA" id="ARBA00023136"/>
    </source>
</evidence>
<keyword evidence="2" id="KW-0813">Transport</keyword>
<keyword evidence="3" id="KW-0812">Transmembrane</keyword>
<dbReference type="GO" id="GO:0015171">
    <property type="term" value="F:amino acid transmembrane transporter activity"/>
    <property type="evidence" value="ECO:0007669"/>
    <property type="project" value="TreeGrafter"/>
</dbReference>
<keyword evidence="4" id="KW-0029">Amino-acid transport</keyword>
<organism evidence="7 8">
    <name type="scientific">Candidatus Hamiltonella defensa</name>
    <name type="common">Bemisia tabaci</name>
    <dbReference type="NCBI Taxonomy" id="672795"/>
    <lineage>
        <taxon>Bacteria</taxon>
        <taxon>Pseudomonadati</taxon>
        <taxon>Pseudomonadota</taxon>
        <taxon>Gammaproteobacteria</taxon>
        <taxon>Enterobacterales</taxon>
        <taxon>Enterobacteriaceae</taxon>
        <taxon>aphid secondary symbionts</taxon>
        <taxon>Candidatus Williamhamiltonella</taxon>
    </lineage>
</organism>
<dbReference type="Proteomes" id="UP000216438">
    <property type="component" value="Chromosome"/>
</dbReference>
<dbReference type="InterPro" id="IPR050524">
    <property type="entry name" value="APC_YAT"/>
</dbReference>
<dbReference type="RefSeq" id="WP_046493652.1">
    <property type="nucleotide sequence ID" value="NZ_CP016303.1"/>
</dbReference>
<dbReference type="PANTHER" id="PTHR43341:SF1">
    <property type="entry name" value="GENERAL AMINO-ACID PERMEASE GAP1"/>
    <property type="match status" value="1"/>
</dbReference>
<dbReference type="PIRSF" id="PIRSF006060">
    <property type="entry name" value="AA_transporter"/>
    <property type="match status" value="1"/>
</dbReference>
<keyword evidence="6" id="KW-0472">Membrane</keyword>
<evidence type="ECO:0000256" key="1">
    <source>
        <dbReference type="ARBA" id="ARBA00004429"/>
    </source>
</evidence>
<evidence type="ECO:0000256" key="5">
    <source>
        <dbReference type="ARBA" id="ARBA00022989"/>
    </source>
</evidence>
<dbReference type="Gene3D" id="1.20.1740.10">
    <property type="entry name" value="Amino acid/polyamine transporter I"/>
    <property type="match status" value="1"/>
</dbReference>
<evidence type="ECO:0000256" key="2">
    <source>
        <dbReference type="ARBA" id="ARBA00022448"/>
    </source>
</evidence>
<dbReference type="EMBL" id="CP016303">
    <property type="protein sequence ID" value="ASX26788.1"/>
    <property type="molecule type" value="Genomic_DNA"/>
</dbReference>
<dbReference type="GO" id="GO:0005886">
    <property type="term" value="C:plasma membrane"/>
    <property type="evidence" value="ECO:0007669"/>
    <property type="project" value="UniProtKB-SubCell"/>
</dbReference>
<dbReference type="AlphaFoldDB" id="A0A249DZ28"/>
<dbReference type="InterPro" id="IPR004841">
    <property type="entry name" value="AA-permease/SLC12A_dom"/>
</dbReference>
<evidence type="ECO:0000256" key="4">
    <source>
        <dbReference type="ARBA" id="ARBA00022970"/>
    </source>
</evidence>
<dbReference type="InterPro" id="IPR004840">
    <property type="entry name" value="Amino_acid_permease_CS"/>
</dbReference>
<dbReference type="FunFam" id="1.20.1740.10:FF:000001">
    <property type="entry name" value="Amino acid permease"/>
    <property type="match status" value="1"/>
</dbReference>
<dbReference type="NCBIfam" id="NF008094">
    <property type="entry name" value="PRK10836.1"/>
    <property type="match status" value="1"/>
</dbReference>
<gene>
    <name evidence="7" type="ORF">BA171_07185</name>
</gene>